<dbReference type="EMBL" id="JAVKPH010000001">
    <property type="protein sequence ID" value="MDR5651064.1"/>
    <property type="molecule type" value="Genomic_DNA"/>
</dbReference>
<keyword evidence="4" id="KW-1003">Cell membrane</keyword>
<feature type="transmembrane region" description="Helical" evidence="8">
    <location>
        <begin position="270"/>
        <end position="291"/>
    </location>
</feature>
<keyword evidence="5 8" id="KW-0812">Transmembrane</keyword>
<reference evidence="9 10" key="1">
    <citation type="submission" date="2023-09" db="EMBL/GenBank/DDBJ databases">
        <title>Xinfangfangia sedmenti sp. nov., isolated the sedment.</title>
        <authorList>
            <person name="Xu L."/>
        </authorList>
    </citation>
    <scope>NUCLEOTIDE SEQUENCE [LARGE SCALE GENOMIC DNA]</scope>
    <source>
        <strain evidence="9 10">LG-4</strain>
    </source>
</reference>
<dbReference type="RefSeq" id="WP_310455103.1">
    <property type="nucleotide sequence ID" value="NZ_JAVKPH010000001.1"/>
</dbReference>
<feature type="transmembrane region" description="Helical" evidence="8">
    <location>
        <begin position="141"/>
        <end position="161"/>
    </location>
</feature>
<evidence type="ECO:0000313" key="9">
    <source>
        <dbReference type="EMBL" id="MDR5651064.1"/>
    </source>
</evidence>
<evidence type="ECO:0000256" key="4">
    <source>
        <dbReference type="ARBA" id="ARBA00022475"/>
    </source>
</evidence>
<comment type="caution">
    <text evidence="9">The sequence shown here is derived from an EMBL/GenBank/DDBJ whole genome shotgun (WGS) entry which is preliminary data.</text>
</comment>
<comment type="subcellular location">
    <subcellularLocation>
        <location evidence="1">Cell membrane</location>
        <topology evidence="1">Multi-pass membrane protein</topology>
    </subcellularLocation>
</comment>
<evidence type="ECO:0000256" key="3">
    <source>
        <dbReference type="ARBA" id="ARBA00022448"/>
    </source>
</evidence>
<feature type="transmembrane region" description="Helical" evidence="8">
    <location>
        <begin position="81"/>
        <end position="101"/>
    </location>
</feature>
<evidence type="ECO:0000256" key="8">
    <source>
        <dbReference type="SAM" id="Phobius"/>
    </source>
</evidence>
<organism evidence="9 10">
    <name type="scientific">Ruixingdingia sedimenti</name>
    <dbReference type="NCBI Taxonomy" id="3073604"/>
    <lineage>
        <taxon>Bacteria</taxon>
        <taxon>Pseudomonadati</taxon>
        <taxon>Pseudomonadota</taxon>
        <taxon>Alphaproteobacteria</taxon>
        <taxon>Rhodobacterales</taxon>
        <taxon>Paracoccaceae</taxon>
        <taxon>Ruixingdingia</taxon>
    </lineage>
</organism>
<dbReference type="InterPro" id="IPR000522">
    <property type="entry name" value="ABC_transptr_permease_BtuC"/>
</dbReference>
<evidence type="ECO:0000256" key="6">
    <source>
        <dbReference type="ARBA" id="ARBA00022989"/>
    </source>
</evidence>
<comment type="similarity">
    <text evidence="2">Belongs to the binding-protein-dependent transport system permease family. FecCD subfamily.</text>
</comment>
<gene>
    <name evidence="9" type="ORF">RGD00_00480</name>
</gene>
<evidence type="ECO:0000256" key="2">
    <source>
        <dbReference type="ARBA" id="ARBA00007935"/>
    </source>
</evidence>
<dbReference type="PANTHER" id="PTHR30472:SF25">
    <property type="entry name" value="ABC TRANSPORTER PERMEASE PROTEIN MJ0876-RELATED"/>
    <property type="match status" value="1"/>
</dbReference>
<keyword evidence="10" id="KW-1185">Reference proteome</keyword>
<feature type="transmembrane region" description="Helical" evidence="8">
    <location>
        <begin position="303"/>
        <end position="323"/>
    </location>
</feature>
<keyword evidence="3" id="KW-0813">Transport</keyword>
<dbReference type="Gene3D" id="1.10.3470.10">
    <property type="entry name" value="ABC transporter involved in vitamin B12 uptake, BtuC"/>
    <property type="match status" value="1"/>
</dbReference>
<feature type="transmembrane region" description="Helical" evidence="8">
    <location>
        <begin position="330"/>
        <end position="351"/>
    </location>
</feature>
<evidence type="ECO:0000313" key="10">
    <source>
        <dbReference type="Proteomes" id="UP001247754"/>
    </source>
</evidence>
<dbReference type="SUPFAM" id="SSF81345">
    <property type="entry name" value="ABC transporter involved in vitamin B12 uptake, BtuC"/>
    <property type="match status" value="1"/>
</dbReference>
<proteinExistence type="inferred from homology"/>
<accession>A0ABU1F2H4</accession>
<protein>
    <submittedName>
        <fullName evidence="9">Iron ABC transporter permease</fullName>
    </submittedName>
</protein>
<feature type="transmembrane region" description="Helical" evidence="8">
    <location>
        <begin position="215"/>
        <end position="234"/>
    </location>
</feature>
<dbReference type="Pfam" id="PF01032">
    <property type="entry name" value="FecCD"/>
    <property type="match status" value="1"/>
</dbReference>
<dbReference type="Proteomes" id="UP001247754">
    <property type="component" value="Unassembled WGS sequence"/>
</dbReference>
<dbReference type="PANTHER" id="PTHR30472">
    <property type="entry name" value="FERRIC ENTEROBACTIN TRANSPORT SYSTEM PERMEASE PROTEIN"/>
    <property type="match status" value="1"/>
</dbReference>
<feature type="transmembrane region" description="Helical" evidence="8">
    <location>
        <begin position="29"/>
        <end position="48"/>
    </location>
</feature>
<evidence type="ECO:0000256" key="7">
    <source>
        <dbReference type="ARBA" id="ARBA00023136"/>
    </source>
</evidence>
<evidence type="ECO:0000256" key="5">
    <source>
        <dbReference type="ARBA" id="ARBA00022692"/>
    </source>
</evidence>
<keyword evidence="7 8" id="KW-0472">Membrane</keyword>
<dbReference type="CDD" id="cd06550">
    <property type="entry name" value="TM_ABC_iron-siderophores_like"/>
    <property type="match status" value="1"/>
</dbReference>
<feature type="transmembrane region" description="Helical" evidence="8">
    <location>
        <begin position="173"/>
        <end position="195"/>
    </location>
</feature>
<sequence length="355" mass="36376">MVGDAEVRDTGASFEAILAGETARTRRRWLLVVVLALAAVASLVVDLTSGPSGLPFESVLRALTGQEVDRGTAVIVWQVRLPVALMALLVGAALSLAGAEMQTVLENPLAEPFTLGVSASAALGAGVALVLGLSLPGLPPVWAVSANAFVFAMGALGLLQLASRLRGGGTEVVILLGIAVNFTAGALLALVQFVASPDALQQLVFWTMGSLAGARWDGIVLLAALLAVCLPFSLRASWRLTALRLGADQARAFGFDVAGLRRMALLRISVLAAAAVSLVGVIGFVGLAGPHIARLAVGEDHRFLLPASVFTGAVLMSLASVASKLLVPGILLPVGIVTSLVGLPIFVALILRRGV</sequence>
<dbReference type="InterPro" id="IPR037294">
    <property type="entry name" value="ABC_BtuC-like"/>
</dbReference>
<feature type="transmembrane region" description="Helical" evidence="8">
    <location>
        <begin position="113"/>
        <end position="135"/>
    </location>
</feature>
<keyword evidence="6 8" id="KW-1133">Transmembrane helix</keyword>
<name>A0ABU1F2H4_9RHOB</name>
<evidence type="ECO:0000256" key="1">
    <source>
        <dbReference type="ARBA" id="ARBA00004651"/>
    </source>
</evidence>